<evidence type="ECO:0008006" key="3">
    <source>
        <dbReference type="Google" id="ProtNLM"/>
    </source>
</evidence>
<keyword evidence="2" id="KW-1185">Reference proteome</keyword>
<name>A0AAF0CIK4_9BACT</name>
<dbReference type="Proteomes" id="UP001218638">
    <property type="component" value="Chromosome"/>
</dbReference>
<protein>
    <recommendedName>
        <fullName evidence="3">Tetratricopeptide repeat protein</fullName>
    </recommendedName>
</protein>
<accession>A0AAF0CIK4</accession>
<dbReference type="RefSeq" id="WP_330928713.1">
    <property type="nucleotide sequence ID" value="NZ_CP119075.1"/>
</dbReference>
<gene>
    <name evidence="1" type="ORF">PXH66_01420</name>
</gene>
<sequence>MPSSATDSAREWLERGHLLAASGQHGDLVAALDCYDRARNFCDAATGDPDNLRQLGLAWMNRGNILQQLGESQDCESALDAYDTALAAFRTIRHQPGVLNTIGAALLNRGGAHQRHGLIRAAIADYALARTELAPLVPDGDFSATRNAAGATINLIQLQLEQAAVPPDALDQLAAMHDALSARAARDSIAATLSLEISRLELLLRERDLDSNSLADFTDTLEAALALAVNWCHRPHPTASRLAAQLFEFGARTYAAYQPQFLLEYLRDALDPVTGPAPFARQPMYQQIAAAVLRQLRDELDRPRVFQADETASHNIAALRHELGQPMPWLHASPLSS</sequence>
<dbReference type="EMBL" id="CP119075">
    <property type="protein sequence ID" value="WED65507.1"/>
    <property type="molecule type" value="Genomic_DNA"/>
</dbReference>
<dbReference type="Gene3D" id="1.25.40.10">
    <property type="entry name" value="Tetratricopeptide repeat domain"/>
    <property type="match status" value="1"/>
</dbReference>
<proteinExistence type="predicted"/>
<evidence type="ECO:0000313" key="1">
    <source>
        <dbReference type="EMBL" id="WED65507.1"/>
    </source>
</evidence>
<evidence type="ECO:0000313" key="2">
    <source>
        <dbReference type="Proteomes" id="UP001218638"/>
    </source>
</evidence>
<dbReference type="SUPFAM" id="SSF48452">
    <property type="entry name" value="TPR-like"/>
    <property type="match status" value="1"/>
</dbReference>
<dbReference type="AlphaFoldDB" id="A0AAF0CIK4"/>
<dbReference type="InterPro" id="IPR011990">
    <property type="entry name" value="TPR-like_helical_dom_sf"/>
</dbReference>
<organism evidence="1 2">
    <name type="scientific">Synoicihabitans lomoniglobus</name>
    <dbReference type="NCBI Taxonomy" id="2909285"/>
    <lineage>
        <taxon>Bacteria</taxon>
        <taxon>Pseudomonadati</taxon>
        <taxon>Verrucomicrobiota</taxon>
        <taxon>Opitutia</taxon>
        <taxon>Opitutales</taxon>
        <taxon>Opitutaceae</taxon>
        <taxon>Synoicihabitans</taxon>
    </lineage>
</organism>
<dbReference type="KEGG" id="slom:PXH66_01420"/>
<reference evidence="1" key="1">
    <citation type="submission" date="2023-03" db="EMBL/GenBank/DDBJ databases">
        <title>Lomoglobus Profundus gen. nov., sp. nov., a novel member of the phylum Verrucomicrobia, isolated from deep-marine sediment of South China Sea.</title>
        <authorList>
            <person name="Ahmad T."/>
            <person name="Ishaq S.E."/>
            <person name="Wang F."/>
        </authorList>
    </citation>
    <scope>NUCLEOTIDE SEQUENCE</scope>
    <source>
        <strain evidence="1">LMO-M01</strain>
    </source>
</reference>